<dbReference type="RefSeq" id="WP_177145316.1">
    <property type="nucleotide sequence ID" value="NZ_JACAPU010000034.1"/>
</dbReference>
<keyword evidence="1" id="KW-1133">Transmembrane helix</keyword>
<keyword evidence="1" id="KW-0812">Transmembrane</keyword>
<reference evidence="2 3" key="1">
    <citation type="submission" date="2020-04" db="EMBL/GenBank/DDBJ databases">
        <title>Molecular characterization of pseudomonads from Agaricus bisporus reveal novel blotch 2 pathogens in Western Europe.</title>
        <authorList>
            <person name="Taparia T."/>
            <person name="Krijger M."/>
            <person name="Haynes E."/>
            <person name="Elpinstone J.G."/>
            <person name="Noble R."/>
            <person name="Van Der Wolf J."/>
        </authorList>
    </citation>
    <scope>NUCLEOTIDE SEQUENCE [LARGE SCALE GENOMIC DNA]</scope>
    <source>
        <strain evidence="2 3">F1001</strain>
    </source>
</reference>
<dbReference type="Proteomes" id="UP000582981">
    <property type="component" value="Unassembled WGS sequence"/>
</dbReference>
<evidence type="ECO:0000313" key="3">
    <source>
        <dbReference type="Proteomes" id="UP000582981"/>
    </source>
</evidence>
<evidence type="ECO:0000256" key="1">
    <source>
        <dbReference type="SAM" id="Phobius"/>
    </source>
</evidence>
<dbReference type="EMBL" id="JACAPU010000034">
    <property type="protein sequence ID" value="NWB49843.1"/>
    <property type="molecule type" value="Genomic_DNA"/>
</dbReference>
<dbReference type="AlphaFoldDB" id="A0A7Y8BNM4"/>
<evidence type="ECO:0000313" key="2">
    <source>
        <dbReference type="EMBL" id="NWB49843.1"/>
    </source>
</evidence>
<name>A0A7Y8BNM4_9PSED</name>
<feature type="transmembrane region" description="Helical" evidence="1">
    <location>
        <begin position="20"/>
        <end position="38"/>
    </location>
</feature>
<organism evidence="2 3">
    <name type="scientific">Pseudomonas gingeri</name>
    <dbReference type="NCBI Taxonomy" id="117681"/>
    <lineage>
        <taxon>Bacteria</taxon>
        <taxon>Pseudomonadati</taxon>
        <taxon>Pseudomonadota</taxon>
        <taxon>Gammaproteobacteria</taxon>
        <taxon>Pseudomonadales</taxon>
        <taxon>Pseudomonadaceae</taxon>
        <taxon>Pseudomonas</taxon>
    </lineage>
</organism>
<protein>
    <submittedName>
        <fullName evidence="2">Uncharacterized protein</fullName>
    </submittedName>
</protein>
<comment type="caution">
    <text evidence="2">The sequence shown here is derived from an EMBL/GenBank/DDBJ whole genome shotgun (WGS) entry which is preliminary data.</text>
</comment>
<proteinExistence type="predicted"/>
<gene>
    <name evidence="2" type="ORF">HX829_25485</name>
</gene>
<sequence>MLTVRYLRPEPSVKDWVSEHQRLLVGLLLWAFAMLWVAGAGQNVDKSGWYTLTAIEGALVLTQMISEDACKANVLGGALACVSGGEWVGNDPE</sequence>
<keyword evidence="1" id="KW-0472">Membrane</keyword>
<accession>A0A7Y8BNM4</accession>